<feature type="transmembrane region" description="Helical" evidence="5">
    <location>
        <begin position="391"/>
        <end position="409"/>
    </location>
</feature>
<feature type="transmembrane region" description="Helical" evidence="5">
    <location>
        <begin position="328"/>
        <end position="350"/>
    </location>
</feature>
<feature type="transmembrane region" description="Helical" evidence="5">
    <location>
        <begin position="220"/>
        <end position="242"/>
    </location>
</feature>
<gene>
    <name evidence="6" type="ORF">AB3G39_15800</name>
</gene>
<keyword evidence="2 5" id="KW-0812">Transmembrane</keyword>
<feature type="transmembrane region" description="Helical" evidence="5">
    <location>
        <begin position="118"/>
        <end position="138"/>
    </location>
</feature>
<feature type="transmembrane region" description="Helical" evidence="5">
    <location>
        <begin position="362"/>
        <end position="385"/>
    </location>
</feature>
<dbReference type="PANTHER" id="PTHR43424">
    <property type="entry name" value="LOCUS PUTATIVE PROTEIN 1-RELATED"/>
    <property type="match status" value="1"/>
</dbReference>
<feature type="transmembrane region" description="Helical" evidence="5">
    <location>
        <begin position="145"/>
        <end position="167"/>
    </location>
</feature>
<comment type="subcellular location">
    <subcellularLocation>
        <location evidence="1">Membrane</location>
        <topology evidence="1">Multi-pass membrane protein</topology>
    </subcellularLocation>
</comment>
<keyword evidence="3 5" id="KW-1133">Transmembrane helix</keyword>
<dbReference type="EMBL" id="CP165626">
    <property type="protein sequence ID" value="XDU98611.1"/>
    <property type="molecule type" value="Genomic_DNA"/>
</dbReference>
<organism evidence="6">
    <name type="scientific">Flavobacterium sp. WC2416</name>
    <dbReference type="NCBI Taxonomy" id="3234141"/>
    <lineage>
        <taxon>Bacteria</taxon>
        <taxon>Pseudomonadati</taxon>
        <taxon>Bacteroidota</taxon>
        <taxon>Flavobacteriia</taxon>
        <taxon>Flavobacteriales</taxon>
        <taxon>Flavobacteriaceae</taxon>
        <taxon>Flavobacterium</taxon>
    </lineage>
</organism>
<dbReference type="GO" id="GO:0016020">
    <property type="term" value="C:membrane"/>
    <property type="evidence" value="ECO:0007669"/>
    <property type="project" value="UniProtKB-SubCell"/>
</dbReference>
<feature type="transmembrane region" description="Helical" evidence="5">
    <location>
        <begin position="12"/>
        <end position="33"/>
    </location>
</feature>
<feature type="transmembrane region" description="Helical" evidence="5">
    <location>
        <begin position="85"/>
        <end position="106"/>
    </location>
</feature>
<dbReference type="PANTHER" id="PTHR43424:SF1">
    <property type="entry name" value="LOCUS PUTATIVE PROTEIN 1-RELATED"/>
    <property type="match status" value="1"/>
</dbReference>
<name>A0AB39WCL5_9FLAO</name>
<feature type="transmembrane region" description="Helical" evidence="5">
    <location>
        <begin position="248"/>
        <end position="277"/>
    </location>
</feature>
<protein>
    <submittedName>
        <fullName evidence="6">Flippase</fullName>
    </submittedName>
</protein>
<dbReference type="CDD" id="cd13128">
    <property type="entry name" value="MATE_Wzx_like"/>
    <property type="match status" value="1"/>
</dbReference>
<dbReference type="InterPro" id="IPR052556">
    <property type="entry name" value="PolySynth_Transporter"/>
</dbReference>
<dbReference type="AlphaFoldDB" id="A0AB39WCL5"/>
<feature type="transmembrane region" description="Helical" evidence="5">
    <location>
        <begin position="298"/>
        <end position="322"/>
    </location>
</feature>
<feature type="transmembrane region" description="Helical" evidence="5">
    <location>
        <begin position="173"/>
        <end position="199"/>
    </location>
</feature>
<evidence type="ECO:0000313" key="6">
    <source>
        <dbReference type="EMBL" id="XDU98611.1"/>
    </source>
</evidence>
<reference evidence="6" key="1">
    <citation type="submission" date="2024-07" db="EMBL/GenBank/DDBJ databases">
        <authorList>
            <person name="Biller S.J."/>
        </authorList>
    </citation>
    <scope>NUCLEOTIDE SEQUENCE</scope>
    <source>
        <strain evidence="6">WC2416</strain>
    </source>
</reference>
<dbReference type="InterPro" id="IPR002797">
    <property type="entry name" value="Polysacc_synth"/>
</dbReference>
<evidence type="ECO:0000256" key="1">
    <source>
        <dbReference type="ARBA" id="ARBA00004141"/>
    </source>
</evidence>
<feature type="transmembrane region" description="Helical" evidence="5">
    <location>
        <begin position="45"/>
        <end position="64"/>
    </location>
</feature>
<evidence type="ECO:0000256" key="4">
    <source>
        <dbReference type="ARBA" id="ARBA00023136"/>
    </source>
</evidence>
<evidence type="ECO:0000256" key="3">
    <source>
        <dbReference type="ARBA" id="ARBA00022989"/>
    </source>
</evidence>
<evidence type="ECO:0000256" key="2">
    <source>
        <dbReference type="ARBA" id="ARBA00022692"/>
    </source>
</evidence>
<proteinExistence type="predicted"/>
<accession>A0AB39WCL5</accession>
<sequence>MAPSKNRTLIKNVASLGIVQVVNYIFPLLTIPYVSRIIGPEGFGLINYITAFVSYFVLIVYYGFDLTATRKIAVDPDNLEIRSKVFSEVTCARLLLFIITIVGFMICISSVPLLNSNLMLSLVLFLTVVSALLTPQYVFQGLQRLPVLSILTLVKGVINTSLIFLFVSKKDDLLLYASISVFSNFLISLISILYVVLVIKIKFTFYSIKHSLAILKEGRLIFFSSIIFSLYTTTNIIILGFFAGAKTIGYYTTAVSFIIIVQSVVNIPLSSSLYPYIGKSFSESEENGIIKLRKIVPLVFYFTGAICLGILILAPYVVFLIYGKSFEGSVISVQILSFLPLISAMSSLMGIQTMLNLRMDNLFLKITSFAACFSLVLNLVLGYYFSYIGTSISYIVTELSLCLSFYLILKNKGLILFKKDNFKLKNVIAQVRNIKNM</sequence>
<dbReference type="Pfam" id="PF01943">
    <property type="entry name" value="Polysacc_synt"/>
    <property type="match status" value="1"/>
</dbReference>
<evidence type="ECO:0000256" key="5">
    <source>
        <dbReference type="SAM" id="Phobius"/>
    </source>
</evidence>
<dbReference type="RefSeq" id="WP_369769583.1">
    <property type="nucleotide sequence ID" value="NZ_CP165626.1"/>
</dbReference>
<keyword evidence="4 5" id="KW-0472">Membrane</keyword>